<evidence type="ECO:0000313" key="1">
    <source>
        <dbReference type="EMBL" id="GAF92088.1"/>
    </source>
</evidence>
<gene>
    <name evidence="1" type="ORF">S01H1_24220</name>
</gene>
<sequence length="34" mass="3998">DWKDWEDNSARREIQGKIDGILEEKTVAKAYLYG</sequence>
<dbReference type="AlphaFoldDB" id="X0TEW8"/>
<organism evidence="1">
    <name type="scientific">marine sediment metagenome</name>
    <dbReference type="NCBI Taxonomy" id="412755"/>
    <lineage>
        <taxon>unclassified sequences</taxon>
        <taxon>metagenomes</taxon>
        <taxon>ecological metagenomes</taxon>
    </lineage>
</organism>
<feature type="non-terminal residue" evidence="1">
    <location>
        <position position="1"/>
    </location>
</feature>
<reference evidence="1" key="1">
    <citation type="journal article" date="2014" name="Front. Microbiol.">
        <title>High frequency of phylogenetically diverse reductive dehalogenase-homologous genes in deep subseafloor sedimentary metagenomes.</title>
        <authorList>
            <person name="Kawai M."/>
            <person name="Futagami T."/>
            <person name="Toyoda A."/>
            <person name="Takaki Y."/>
            <person name="Nishi S."/>
            <person name="Hori S."/>
            <person name="Arai W."/>
            <person name="Tsubouchi T."/>
            <person name="Morono Y."/>
            <person name="Uchiyama I."/>
            <person name="Ito T."/>
            <person name="Fujiyama A."/>
            <person name="Inagaki F."/>
            <person name="Takami H."/>
        </authorList>
    </citation>
    <scope>NUCLEOTIDE SEQUENCE</scope>
    <source>
        <strain evidence="1">Expedition CK06-06</strain>
    </source>
</reference>
<name>X0TEW8_9ZZZZ</name>
<comment type="caution">
    <text evidence="1">The sequence shown here is derived from an EMBL/GenBank/DDBJ whole genome shotgun (WGS) entry which is preliminary data.</text>
</comment>
<dbReference type="EMBL" id="BARS01014305">
    <property type="protein sequence ID" value="GAF92088.1"/>
    <property type="molecule type" value="Genomic_DNA"/>
</dbReference>
<protein>
    <submittedName>
        <fullName evidence="1">Uncharacterized protein</fullName>
    </submittedName>
</protein>
<proteinExistence type="predicted"/>
<accession>X0TEW8</accession>